<evidence type="ECO:0000256" key="5">
    <source>
        <dbReference type="SAM" id="MobiDB-lite"/>
    </source>
</evidence>
<dbReference type="Pfam" id="PF03968">
    <property type="entry name" value="LptD_N"/>
    <property type="match status" value="1"/>
</dbReference>
<evidence type="ECO:0000256" key="3">
    <source>
        <dbReference type="ARBA" id="ARBA00022764"/>
    </source>
</evidence>
<comment type="caution">
    <text evidence="7">The sequence shown here is derived from an EMBL/GenBank/DDBJ whole genome shotgun (WGS) entry which is preliminary data.</text>
</comment>
<feature type="region of interest" description="Disordered" evidence="5">
    <location>
        <begin position="185"/>
        <end position="246"/>
    </location>
</feature>
<dbReference type="InterPro" id="IPR014340">
    <property type="entry name" value="LptA"/>
</dbReference>
<dbReference type="PANTHER" id="PTHR36504:SF1">
    <property type="entry name" value="LIPOPOLYSACCHARIDE EXPORT SYSTEM PROTEIN LPTA"/>
    <property type="match status" value="1"/>
</dbReference>
<comment type="subunit">
    <text evidence="4">Component of the lipopolysaccharide transport and assembly complex.</text>
</comment>
<evidence type="ECO:0000313" key="8">
    <source>
        <dbReference type="Proteomes" id="UP000815846"/>
    </source>
</evidence>
<evidence type="ECO:0000256" key="2">
    <source>
        <dbReference type="ARBA" id="ARBA00022729"/>
    </source>
</evidence>
<feature type="signal peptide" evidence="4">
    <location>
        <begin position="1"/>
        <end position="39"/>
    </location>
</feature>
<keyword evidence="1 4" id="KW-0813">Transport</keyword>
<comment type="function">
    <text evidence="4">Involved in the assembly of lipopolysaccharide (LPS). Required for the translocation of LPS from the inner membrane to the outer membrane. May form a bridge between the inner membrane and the outer membrane, via interactions with LptC and LptD, thereby facilitating LPS transfer across the periplasm.</text>
</comment>
<evidence type="ECO:0000313" key="7">
    <source>
        <dbReference type="EMBL" id="TYK67458.1"/>
    </source>
</evidence>
<dbReference type="InterPro" id="IPR052037">
    <property type="entry name" value="LPS_export_LptA"/>
</dbReference>
<dbReference type="Gene3D" id="2.60.450.10">
    <property type="entry name" value="Lipopolysaccharide (LPS) transport protein A like domain"/>
    <property type="match status" value="1"/>
</dbReference>
<dbReference type="PANTHER" id="PTHR36504">
    <property type="entry name" value="LIPOPOLYSACCHARIDE EXPORT SYSTEM PROTEIN LPTA"/>
    <property type="match status" value="1"/>
</dbReference>
<proteinExistence type="inferred from homology"/>
<dbReference type="EMBL" id="PJAI02000001">
    <property type="protein sequence ID" value="TYK67458.1"/>
    <property type="molecule type" value="Genomic_DNA"/>
</dbReference>
<feature type="chain" id="PRO_5044920852" description="Lipopolysaccharide export system protein LptA" evidence="4">
    <location>
        <begin position="40"/>
        <end position="246"/>
    </location>
</feature>
<evidence type="ECO:0000256" key="1">
    <source>
        <dbReference type="ARBA" id="ARBA00022448"/>
    </source>
</evidence>
<keyword evidence="8" id="KW-1185">Reference proteome</keyword>
<organism evidence="7 8">
    <name type="scientific">Colwellia echini</name>
    <dbReference type="NCBI Taxonomy" id="1982103"/>
    <lineage>
        <taxon>Bacteria</taxon>
        <taxon>Pseudomonadati</taxon>
        <taxon>Pseudomonadota</taxon>
        <taxon>Gammaproteobacteria</taxon>
        <taxon>Alteromonadales</taxon>
        <taxon>Colwelliaceae</taxon>
        <taxon>Colwellia</taxon>
    </lineage>
</organism>
<feature type="compositionally biased region" description="Polar residues" evidence="5">
    <location>
        <begin position="208"/>
        <end position="219"/>
    </location>
</feature>
<feature type="domain" description="Organic solvent tolerance-like N-terminal" evidence="6">
    <location>
        <begin position="49"/>
        <end position="163"/>
    </location>
</feature>
<feature type="compositionally biased region" description="Basic and acidic residues" evidence="5">
    <location>
        <begin position="237"/>
        <end position="246"/>
    </location>
</feature>
<reference evidence="7 8" key="1">
    <citation type="submission" date="2019-08" db="EMBL/GenBank/DDBJ databases">
        <title>Microbe sample from Colwellia echini.</title>
        <authorList>
            <person name="Christiansen L."/>
            <person name="Pathiraja D."/>
            <person name="Schultz-Johansen M."/>
            <person name="Choi I.-G."/>
            <person name="Stougaard P."/>
        </authorList>
    </citation>
    <scope>NUCLEOTIDE SEQUENCE [LARGE SCALE GENOMIC DNA]</scope>
    <source>
        <strain evidence="7 8">A3</strain>
    </source>
</reference>
<dbReference type="HAMAP" id="MF_01914">
    <property type="entry name" value="LPS_assembly_LptA"/>
    <property type="match status" value="1"/>
</dbReference>
<evidence type="ECO:0000256" key="4">
    <source>
        <dbReference type="HAMAP-Rule" id="MF_01914"/>
    </source>
</evidence>
<keyword evidence="3 4" id="KW-0574">Periplasm</keyword>
<name>A0ABY3N1S3_9GAMM</name>
<accession>A0ABY3N1S3</accession>
<comment type="subcellular location">
    <subcellularLocation>
        <location evidence="4">Periplasm</location>
    </subcellularLocation>
</comment>
<gene>
    <name evidence="4 7" type="primary">lptA</name>
    <name evidence="7" type="ORF">CWS31_001135</name>
</gene>
<evidence type="ECO:0000259" key="6">
    <source>
        <dbReference type="Pfam" id="PF03968"/>
    </source>
</evidence>
<dbReference type="Proteomes" id="UP000815846">
    <property type="component" value="Unassembled WGS sequence"/>
</dbReference>
<dbReference type="NCBIfam" id="TIGR03002">
    <property type="entry name" value="outer_YhbN_LptA"/>
    <property type="match status" value="1"/>
</dbReference>
<dbReference type="InterPro" id="IPR005653">
    <property type="entry name" value="OstA-like_N"/>
</dbReference>
<protein>
    <recommendedName>
        <fullName evidence="4">Lipopolysaccharide export system protein LptA</fullName>
    </recommendedName>
</protein>
<sequence length="246" mass="26455" precursor="true">MKVNLNNYISQSLSRCNFTSGCKVLAISCGLLLLNPAHAAKSDLEEEITIKSQRQSADLKNKIASYLDNVSINQGSISITADLVKVFSTENETNGEKSDTYLAKGQPAVFQQKLEDGNIILLQADEITYTPNSNIITVSGNALVKQAGSEVSGDLITFNTLSEKLEAKSAANQSITTVLQPTILKKQKSTSDKPKKTKVPKAKDASEATESISVTTPEPSSKKSTEVTPDTQVEVMIEQKGESNAN</sequence>
<comment type="similarity">
    <text evidence="4">Belongs to the LptA family.</text>
</comment>
<keyword evidence="2 4" id="KW-0732">Signal</keyword>